<reference evidence="1 2" key="1">
    <citation type="submission" date="2020-07" db="EMBL/GenBank/DDBJ databases">
        <title>MOT database genomes.</title>
        <authorList>
            <person name="Joseph S."/>
            <person name="Aduse-Opoku J."/>
            <person name="Hashim A."/>
            <person name="Wade W."/>
            <person name="Curtis M."/>
        </authorList>
    </citation>
    <scope>NUCLEOTIDE SEQUENCE [LARGE SCALE GENOMIC DNA]</scope>
    <source>
        <strain evidence="1 2">STR</strain>
    </source>
</reference>
<dbReference type="AlphaFoldDB" id="A0A7Z0M6S7"/>
<comment type="caution">
    <text evidence="1">The sequence shown here is derived from an EMBL/GenBank/DDBJ whole genome shotgun (WGS) entry which is preliminary data.</text>
</comment>
<evidence type="ECO:0000313" key="1">
    <source>
        <dbReference type="EMBL" id="NYS96940.1"/>
    </source>
</evidence>
<evidence type="ECO:0000313" key="2">
    <source>
        <dbReference type="Proteomes" id="UP000589521"/>
    </source>
</evidence>
<dbReference type="Proteomes" id="UP000589521">
    <property type="component" value="Unassembled WGS sequence"/>
</dbReference>
<name>A0A7Z0M6S7_9STRE</name>
<protein>
    <submittedName>
        <fullName evidence="1">Uncharacterized protein</fullName>
    </submittedName>
</protein>
<proteinExistence type="predicted"/>
<organism evidence="1 2">
    <name type="scientific">Streptococcus danieliae</name>
    <dbReference type="NCBI Taxonomy" id="747656"/>
    <lineage>
        <taxon>Bacteria</taxon>
        <taxon>Bacillati</taxon>
        <taxon>Bacillota</taxon>
        <taxon>Bacilli</taxon>
        <taxon>Lactobacillales</taxon>
        <taxon>Streptococcaceae</taxon>
        <taxon>Streptococcus</taxon>
    </lineage>
</organism>
<sequence>MKANVLYRIKLKELEVSTLKQLPCYDVDDSEEIHQEKHDQLIEVMNILDELEQTIKEDQSTDFKEKARIRLIDDVRKHRLGISFTLLELDGDRQELANRFLRLNLDLADSFSEILYGYVLVTDLALGLERWIDEKFIETFLQMDDEFIVLLYDIFELYEESQGTLKSRLEIPELIGIISMYEKQINDWVHYLLEVGSMVDEGKIKTKRISYDFSEWQGFLDSLVDDYGLLDNYIW</sequence>
<accession>A0A7Z0M6S7</accession>
<dbReference type="RefSeq" id="WP_179925611.1">
    <property type="nucleotide sequence ID" value="NZ_JACBXX010000146.1"/>
</dbReference>
<dbReference type="EMBL" id="JACBXX010000146">
    <property type="protein sequence ID" value="NYS96940.1"/>
    <property type="molecule type" value="Genomic_DNA"/>
</dbReference>
<gene>
    <name evidence="1" type="ORF">HZY94_07110</name>
</gene>